<dbReference type="EMBL" id="FOWC01000004">
    <property type="protein sequence ID" value="SFP20638.1"/>
    <property type="molecule type" value="Genomic_DNA"/>
</dbReference>
<evidence type="ECO:0000256" key="1">
    <source>
        <dbReference type="ARBA" id="ARBA00022630"/>
    </source>
</evidence>
<keyword evidence="2" id="KW-0732">Signal</keyword>
<sequence length="558" mass="59458">MSPNEAGSSSWDAIVIGSGIGGLVCAGYLAAFGRRVLVLEQHDVAGGNCHMFRRRRSYEFDIGVHYLGDCGPGGLLPSLLAGLGVGDRVRFRRLDPDGFDRIVLPGVRFDVPEGWSRYGDRLLATFPAEAAALQEYLAICGEIAASARYSASAQPVLGGSPAVVRWSRRGLSRLFDHCGLSAAARTVLAAQSGNYASSPANTVVAAHIRMLDDYLTGGAYYPVGGGQMLAAALVEQLETHGGQLRTKARAARILIEDGRAAGVELTGGDVLRAPLVVSNADYRRTVLELCGGRENLPEGVVRRTEDAVMRLPLVTSYAVVAAELPEASEANIWYWPSGDVESAYARTEAGQFDELPFVFISSASHKDPGNTAVCPPGHTNLQIMTACPPGYAQWGVTDGPASGLRYRRVAEYRAAKEKLAACLLERAEEVLGPFRDRIVYLESATPLTQERYTLATGGAAYGLQSWGPHGRRPDVRTAVEGLFVAGQDVHGGGVVGAAVGGAQCAEAILDRPVLAEAYEGAVFADRALLPDRGHDWDPLRISRGQARRDARGFAPTAR</sequence>
<dbReference type="STRING" id="112413.SAMN05421854_104380"/>
<evidence type="ECO:0000313" key="8">
    <source>
        <dbReference type="Proteomes" id="UP000199137"/>
    </source>
</evidence>
<feature type="domain" description="Amine oxidase" evidence="6">
    <location>
        <begin position="20"/>
        <end position="281"/>
    </location>
</feature>
<keyword evidence="5" id="KW-0520">NAD</keyword>
<dbReference type="Pfam" id="PF01593">
    <property type="entry name" value="Amino_oxidase"/>
    <property type="match status" value="1"/>
</dbReference>
<reference evidence="7 8" key="1">
    <citation type="submission" date="2016-10" db="EMBL/GenBank/DDBJ databases">
        <authorList>
            <person name="de Groot N.N."/>
        </authorList>
    </citation>
    <scope>NUCLEOTIDE SEQUENCE [LARGE SCALE GENOMIC DNA]</scope>
    <source>
        <strain evidence="7 8">DSM 44637</strain>
    </source>
</reference>
<proteinExistence type="predicted"/>
<dbReference type="AlphaFoldDB" id="A0A1I5NFQ9"/>
<protein>
    <submittedName>
        <fullName evidence="7">Phytoene dehydrogenase-related protein</fullName>
    </submittedName>
</protein>
<evidence type="ECO:0000256" key="3">
    <source>
        <dbReference type="ARBA" id="ARBA00022827"/>
    </source>
</evidence>
<dbReference type="GO" id="GO:0016491">
    <property type="term" value="F:oxidoreductase activity"/>
    <property type="evidence" value="ECO:0007669"/>
    <property type="project" value="InterPro"/>
</dbReference>
<dbReference type="InterPro" id="IPR002937">
    <property type="entry name" value="Amino_oxidase"/>
</dbReference>
<dbReference type="Gene3D" id="3.50.50.60">
    <property type="entry name" value="FAD/NAD(P)-binding domain"/>
    <property type="match status" value="2"/>
</dbReference>
<dbReference type="RefSeq" id="WP_093574093.1">
    <property type="nucleotide sequence ID" value="NZ_FOWC01000004.1"/>
</dbReference>
<evidence type="ECO:0000313" key="7">
    <source>
        <dbReference type="EMBL" id="SFP20638.1"/>
    </source>
</evidence>
<dbReference type="PANTHER" id="PTHR46091:SF3">
    <property type="entry name" value="AMINE OXIDASE DOMAIN-CONTAINING PROTEIN"/>
    <property type="match status" value="1"/>
</dbReference>
<name>A0A1I5NFQ9_9PSEU</name>
<evidence type="ECO:0000256" key="5">
    <source>
        <dbReference type="ARBA" id="ARBA00023027"/>
    </source>
</evidence>
<evidence type="ECO:0000259" key="6">
    <source>
        <dbReference type="Pfam" id="PF01593"/>
    </source>
</evidence>
<keyword evidence="4" id="KW-0521">NADP</keyword>
<evidence type="ECO:0000256" key="2">
    <source>
        <dbReference type="ARBA" id="ARBA00022729"/>
    </source>
</evidence>
<keyword evidence="1" id="KW-0285">Flavoprotein</keyword>
<dbReference type="SUPFAM" id="SSF51905">
    <property type="entry name" value="FAD/NAD(P)-binding domain"/>
    <property type="match status" value="1"/>
</dbReference>
<dbReference type="PANTHER" id="PTHR46091">
    <property type="entry name" value="BLR7054 PROTEIN"/>
    <property type="match status" value="1"/>
</dbReference>
<gene>
    <name evidence="7" type="ORF">SAMN05421854_104380</name>
</gene>
<keyword evidence="3" id="KW-0274">FAD</keyword>
<dbReference type="OrthoDB" id="9774675at2"/>
<accession>A0A1I5NFQ9</accession>
<dbReference type="InterPro" id="IPR036188">
    <property type="entry name" value="FAD/NAD-bd_sf"/>
</dbReference>
<organism evidence="7 8">
    <name type="scientific">Amycolatopsis rubida</name>
    <dbReference type="NCBI Taxonomy" id="112413"/>
    <lineage>
        <taxon>Bacteria</taxon>
        <taxon>Bacillati</taxon>
        <taxon>Actinomycetota</taxon>
        <taxon>Actinomycetes</taxon>
        <taxon>Pseudonocardiales</taxon>
        <taxon>Pseudonocardiaceae</taxon>
        <taxon>Amycolatopsis</taxon>
    </lineage>
</organism>
<dbReference type="Proteomes" id="UP000199137">
    <property type="component" value="Unassembled WGS sequence"/>
</dbReference>
<evidence type="ECO:0000256" key="4">
    <source>
        <dbReference type="ARBA" id="ARBA00022857"/>
    </source>
</evidence>
<dbReference type="InterPro" id="IPR052206">
    <property type="entry name" value="Retinol_saturase"/>
</dbReference>